<keyword evidence="1" id="KW-0472">Membrane</keyword>
<dbReference type="EMBL" id="QKWH01000014">
    <property type="protein sequence ID" value="PZR51996.1"/>
    <property type="molecule type" value="Genomic_DNA"/>
</dbReference>
<gene>
    <name evidence="2" type="ORF">DNL40_14085</name>
</gene>
<reference evidence="2 3" key="1">
    <citation type="submission" date="2018-06" db="EMBL/GenBank/DDBJ databases">
        <title>Whole genome sequencing of a novel hydrocarbon degrading bacterial strain, PW21 isolated from oil contaminated produced water sample.</title>
        <authorList>
            <person name="Nagkirti P."/>
            <person name="Shaikh A."/>
            <person name="Gowdaman V."/>
            <person name="Engineer A.E."/>
            <person name="Dagar S."/>
            <person name="Dhakephalkar P.K."/>
        </authorList>
    </citation>
    <scope>NUCLEOTIDE SEQUENCE [LARGE SCALE GENOMIC DNA]</scope>
    <source>
        <strain evidence="2 3">PW21</strain>
    </source>
</reference>
<feature type="transmembrane region" description="Helical" evidence="1">
    <location>
        <begin position="12"/>
        <end position="39"/>
    </location>
</feature>
<evidence type="ECO:0000313" key="3">
    <source>
        <dbReference type="Proteomes" id="UP000248783"/>
    </source>
</evidence>
<feature type="transmembrane region" description="Helical" evidence="1">
    <location>
        <begin position="77"/>
        <end position="97"/>
    </location>
</feature>
<comment type="caution">
    <text evidence="2">The sequence shown here is derived from an EMBL/GenBank/DDBJ whole genome shotgun (WGS) entry which is preliminary data.</text>
</comment>
<sequence>MLRAGVARDTAAVRHLVTFLVVTVATVLLTRGFLALAGYPQVGGAGLHVAHVLWGGLLLAVAVVVLLSYVGPAVRSLGAVLAGVGFGLFVDEIGKFVTADNDYFYGPTAALIYAVLVVLVLLVEAMHGRRRHHRAEYLAVAADRAAAGLAGGLTDAGRAEVLVLLQRGGDEPGAAELRRLVDAIPHDDVTVPDPVRGLVLRADRWLRAAVRLRWAGVVVVAAVLAVAAASAAVGVRSLVDGPVWLGGVVLLGVATTAACCAVGSVRALRGGRGSDAAAWVRRGVLVSLLVTQPLVFGVLQWTATAGLLVDLAVFALLDVALRDGAQHDARARRD</sequence>
<keyword evidence="1" id="KW-1133">Transmembrane helix</keyword>
<keyword evidence="1" id="KW-0812">Transmembrane</keyword>
<dbReference type="AlphaFoldDB" id="A0A2W5WUS2"/>
<dbReference type="Proteomes" id="UP000248783">
    <property type="component" value="Unassembled WGS sequence"/>
</dbReference>
<feature type="transmembrane region" description="Helical" evidence="1">
    <location>
        <begin position="214"/>
        <end position="238"/>
    </location>
</feature>
<proteinExistence type="predicted"/>
<keyword evidence="3" id="KW-1185">Reference proteome</keyword>
<name>A0A2W5WUS2_9MICO</name>
<accession>A0A2W5WUS2</accession>
<feature type="transmembrane region" description="Helical" evidence="1">
    <location>
        <begin position="51"/>
        <end position="70"/>
    </location>
</feature>
<feature type="transmembrane region" description="Helical" evidence="1">
    <location>
        <begin position="244"/>
        <end position="267"/>
    </location>
</feature>
<feature type="transmembrane region" description="Helical" evidence="1">
    <location>
        <begin position="279"/>
        <end position="299"/>
    </location>
</feature>
<feature type="transmembrane region" description="Helical" evidence="1">
    <location>
        <begin position="103"/>
        <end position="123"/>
    </location>
</feature>
<evidence type="ECO:0000256" key="1">
    <source>
        <dbReference type="SAM" id="Phobius"/>
    </source>
</evidence>
<evidence type="ECO:0000313" key="2">
    <source>
        <dbReference type="EMBL" id="PZR51996.1"/>
    </source>
</evidence>
<protein>
    <submittedName>
        <fullName evidence="2">Uncharacterized protein</fullName>
    </submittedName>
</protein>
<organism evidence="2 3">
    <name type="scientific">Xylanimonas oleitrophica</name>
    <dbReference type="NCBI Taxonomy" id="2607479"/>
    <lineage>
        <taxon>Bacteria</taxon>
        <taxon>Bacillati</taxon>
        <taxon>Actinomycetota</taxon>
        <taxon>Actinomycetes</taxon>
        <taxon>Micrococcales</taxon>
        <taxon>Promicromonosporaceae</taxon>
        <taxon>Xylanimonas</taxon>
    </lineage>
</organism>